<evidence type="ECO:0000256" key="11">
    <source>
        <dbReference type="ARBA" id="ARBA00023288"/>
    </source>
</evidence>
<comment type="subcellular location">
    <subcellularLocation>
        <location evidence="2 12">Cell membrane</location>
        <topology evidence="2 12">Lipid-anchor</topology>
    </subcellularLocation>
</comment>
<keyword evidence="8 12" id="KW-0732">Signal</keyword>
<evidence type="ECO:0000256" key="1">
    <source>
        <dbReference type="ARBA" id="ARBA00002841"/>
    </source>
</evidence>
<proteinExistence type="inferred from homology"/>
<evidence type="ECO:0000313" key="15">
    <source>
        <dbReference type="Proteomes" id="UP000241639"/>
    </source>
</evidence>
<dbReference type="PROSITE" id="PS51257">
    <property type="entry name" value="PROKAR_LIPOPROTEIN"/>
    <property type="match status" value="1"/>
</dbReference>
<name>A0A2T4Z896_9BACL</name>
<dbReference type="GO" id="GO:0006817">
    <property type="term" value="P:phosphate ion transport"/>
    <property type="evidence" value="ECO:0007669"/>
    <property type="project" value="UniProtKB-UniRule"/>
</dbReference>
<feature type="domain" description="PBP" evidence="13">
    <location>
        <begin position="33"/>
        <end position="271"/>
    </location>
</feature>
<dbReference type="Proteomes" id="UP000241639">
    <property type="component" value="Unassembled WGS sequence"/>
</dbReference>
<evidence type="ECO:0000256" key="9">
    <source>
        <dbReference type="ARBA" id="ARBA00023136"/>
    </source>
</evidence>
<comment type="caution">
    <text evidence="14">The sequence shown here is derived from an EMBL/GenBank/DDBJ whole genome shotgun (WGS) entry which is preliminary data.</text>
</comment>
<reference evidence="14 15" key="1">
    <citation type="submission" date="2018-04" db="EMBL/GenBank/DDBJ databases">
        <title>Genomic Encyclopedia of Archaeal and Bacterial Type Strains, Phase II (KMG-II): from individual species to whole genera.</title>
        <authorList>
            <person name="Goeker M."/>
        </authorList>
    </citation>
    <scope>NUCLEOTIDE SEQUENCE [LARGE SCALE GENOMIC DNA]</scope>
    <source>
        <strain evidence="14 15">DSM 45169</strain>
    </source>
</reference>
<comment type="similarity">
    <text evidence="3 12">Belongs to the PstS family.</text>
</comment>
<dbReference type="EMBL" id="PZZP01000001">
    <property type="protein sequence ID" value="PTM58094.1"/>
    <property type="molecule type" value="Genomic_DNA"/>
</dbReference>
<organism evidence="14 15">
    <name type="scientific">Desmospora activa DSM 45169</name>
    <dbReference type="NCBI Taxonomy" id="1121389"/>
    <lineage>
        <taxon>Bacteria</taxon>
        <taxon>Bacillati</taxon>
        <taxon>Bacillota</taxon>
        <taxon>Bacilli</taxon>
        <taxon>Bacillales</taxon>
        <taxon>Thermoactinomycetaceae</taxon>
        <taxon>Desmospora</taxon>
    </lineage>
</organism>
<keyword evidence="10 12" id="KW-0564">Palmitate</keyword>
<comment type="function">
    <text evidence="12">Involved in the system for phosphate transport across the cytoplasmic membrane.</text>
</comment>
<dbReference type="PANTHER" id="PTHR30570:SF4">
    <property type="entry name" value="PHOSPHATE-BINDING PROTEIN PSTS 1"/>
    <property type="match status" value="1"/>
</dbReference>
<dbReference type="AlphaFoldDB" id="A0A2T4Z896"/>
<comment type="subunit">
    <text evidence="4 12">The complex is composed of two ATP-binding proteins (PstB), two transmembrane proteins (PstC and PstA) and a solute-binding protein (PstS).</text>
</comment>
<comment type="function">
    <text evidence="1">Part of the ABC transporter complex PstSACB involved in phosphate import.</text>
</comment>
<dbReference type="NCBIfam" id="TIGR02136">
    <property type="entry name" value="ptsS_2"/>
    <property type="match status" value="1"/>
</dbReference>
<keyword evidence="9" id="KW-0472">Membrane</keyword>
<feature type="chain" id="PRO_5027137273" description="Phosphate-binding protein" evidence="12">
    <location>
        <begin position="26"/>
        <end position="302"/>
    </location>
</feature>
<evidence type="ECO:0000256" key="5">
    <source>
        <dbReference type="ARBA" id="ARBA00022448"/>
    </source>
</evidence>
<feature type="signal peptide" evidence="12">
    <location>
        <begin position="1"/>
        <end position="25"/>
    </location>
</feature>
<dbReference type="InterPro" id="IPR011862">
    <property type="entry name" value="Phos-bd"/>
</dbReference>
<accession>A0A2T4Z896</accession>
<evidence type="ECO:0000256" key="12">
    <source>
        <dbReference type="RuleBase" id="RU367119"/>
    </source>
</evidence>
<evidence type="ECO:0000256" key="3">
    <source>
        <dbReference type="ARBA" id="ARBA00008725"/>
    </source>
</evidence>
<dbReference type="Pfam" id="PF12849">
    <property type="entry name" value="PBP_like_2"/>
    <property type="match status" value="1"/>
</dbReference>
<dbReference type="InterPro" id="IPR050811">
    <property type="entry name" value="Phosphate_ABC_transporter"/>
</dbReference>
<sequence length="302" mass="32309">MWRKGLKVAGAIGLSLALIVGCSNGGNGGDQSEGGGLSGNLIAVGSSAMQPLVEEAAAKFMEENSGVNITVQGGGSGAGLSAAMDGSANIGNSDVFAEEKDGIDSEKVEDHQVFVVGMGPVVHPEVGVDELTQEQLIDIFTGEVKNWKEVGGKDQEIVLVNRPESSGTRATFAKFALDNNEEFRGKGGIEEDSSGTVQKIVGETPGAIGYLAFSYFNDKVTPLKLDGVEPTDENVYSGEWYVWAYQHMYTNKDSQSKELEQAFIDYILSDEIQESLIPELGYIPVNKMEVERDPEGKVSEKK</sequence>
<keyword evidence="5 12" id="KW-0813">Transport</keyword>
<evidence type="ECO:0000259" key="13">
    <source>
        <dbReference type="Pfam" id="PF12849"/>
    </source>
</evidence>
<evidence type="ECO:0000313" key="14">
    <source>
        <dbReference type="EMBL" id="PTM58094.1"/>
    </source>
</evidence>
<keyword evidence="6 12" id="KW-1003">Cell membrane</keyword>
<dbReference type="Gene3D" id="3.40.190.10">
    <property type="entry name" value="Periplasmic binding protein-like II"/>
    <property type="match status" value="2"/>
</dbReference>
<evidence type="ECO:0000256" key="2">
    <source>
        <dbReference type="ARBA" id="ARBA00004193"/>
    </source>
</evidence>
<evidence type="ECO:0000256" key="8">
    <source>
        <dbReference type="ARBA" id="ARBA00022729"/>
    </source>
</evidence>
<keyword evidence="7 12" id="KW-0592">Phosphate transport</keyword>
<dbReference type="SUPFAM" id="SSF53850">
    <property type="entry name" value="Periplasmic binding protein-like II"/>
    <property type="match status" value="1"/>
</dbReference>
<evidence type="ECO:0000256" key="7">
    <source>
        <dbReference type="ARBA" id="ARBA00022592"/>
    </source>
</evidence>
<dbReference type="CDD" id="cd13653">
    <property type="entry name" value="PBP2_phosphate_like_1"/>
    <property type="match status" value="1"/>
</dbReference>
<dbReference type="GO" id="GO:0042301">
    <property type="term" value="F:phosphate ion binding"/>
    <property type="evidence" value="ECO:0007669"/>
    <property type="project" value="UniProtKB-UniRule"/>
</dbReference>
<keyword evidence="11 12" id="KW-0449">Lipoprotein</keyword>
<evidence type="ECO:0000256" key="4">
    <source>
        <dbReference type="ARBA" id="ARBA00011529"/>
    </source>
</evidence>
<dbReference type="PANTHER" id="PTHR30570">
    <property type="entry name" value="PERIPLASMIC PHOSPHATE BINDING COMPONENT OF PHOSPHATE ABC TRANSPORTER"/>
    <property type="match status" value="1"/>
</dbReference>
<dbReference type="OrthoDB" id="9790048at2"/>
<evidence type="ECO:0000256" key="6">
    <source>
        <dbReference type="ARBA" id="ARBA00022475"/>
    </source>
</evidence>
<evidence type="ECO:0000256" key="10">
    <source>
        <dbReference type="ARBA" id="ARBA00023139"/>
    </source>
</evidence>
<gene>
    <name evidence="14" type="ORF">C8J48_0666</name>
</gene>
<dbReference type="RefSeq" id="WP_107724945.1">
    <property type="nucleotide sequence ID" value="NZ_PZZP01000001.1"/>
</dbReference>
<dbReference type="InterPro" id="IPR024370">
    <property type="entry name" value="PBP_domain"/>
</dbReference>
<dbReference type="GO" id="GO:0005886">
    <property type="term" value="C:plasma membrane"/>
    <property type="evidence" value="ECO:0007669"/>
    <property type="project" value="UniProtKB-SubCell"/>
</dbReference>
<protein>
    <recommendedName>
        <fullName evidence="12">Phosphate-binding protein</fullName>
    </recommendedName>
</protein>
<keyword evidence="15" id="KW-1185">Reference proteome</keyword>